<reference evidence="15" key="1">
    <citation type="submission" date="2017-12" db="EMBL/GenBank/DDBJ databases">
        <title>Draft genome sequence of Telmatospirillum siberiense 26-4b1T, an acidotolerant peatland alphaproteobacterium potentially involved in sulfur cycling.</title>
        <authorList>
            <person name="Hausmann B."/>
            <person name="Pjevac P."/>
            <person name="Schreck K."/>
            <person name="Herbold C.W."/>
            <person name="Daims H."/>
            <person name="Wagner M."/>
            <person name="Pester M."/>
            <person name="Loy A."/>
        </authorList>
    </citation>
    <scope>NUCLEOTIDE SEQUENCE [LARGE SCALE GENOMIC DNA]</scope>
    <source>
        <strain evidence="15">26-4b1</strain>
    </source>
</reference>
<dbReference type="Pfam" id="PF02547">
    <property type="entry name" value="Queuosine_synth"/>
    <property type="match status" value="1"/>
</dbReference>
<proteinExistence type="inferred from homology"/>
<dbReference type="GO" id="GO:0005737">
    <property type="term" value="C:cytoplasm"/>
    <property type="evidence" value="ECO:0007669"/>
    <property type="project" value="UniProtKB-SubCell"/>
</dbReference>
<dbReference type="EMBL" id="PIUM01000034">
    <property type="protein sequence ID" value="PKU22283.1"/>
    <property type="molecule type" value="Genomic_DNA"/>
</dbReference>
<dbReference type="InterPro" id="IPR042118">
    <property type="entry name" value="QueA_dom1"/>
</dbReference>
<dbReference type="FunFam" id="3.40.1780.10:FF:000001">
    <property type="entry name" value="S-adenosylmethionine:tRNA ribosyltransferase-isomerase"/>
    <property type="match status" value="1"/>
</dbReference>
<dbReference type="NCBIfam" id="NF001140">
    <property type="entry name" value="PRK00147.1"/>
    <property type="match status" value="1"/>
</dbReference>
<dbReference type="SUPFAM" id="SSF111337">
    <property type="entry name" value="QueA-like"/>
    <property type="match status" value="1"/>
</dbReference>
<dbReference type="Gene3D" id="2.40.10.240">
    <property type="entry name" value="QueA-like"/>
    <property type="match status" value="1"/>
</dbReference>
<dbReference type="NCBIfam" id="TIGR00113">
    <property type="entry name" value="queA"/>
    <property type="match status" value="1"/>
</dbReference>
<comment type="caution">
    <text evidence="14">The sequence shown here is derived from an EMBL/GenBank/DDBJ whole genome shotgun (WGS) entry which is preliminary data.</text>
</comment>
<dbReference type="PANTHER" id="PTHR30307">
    <property type="entry name" value="S-ADENOSYLMETHIONINE:TRNA RIBOSYLTRANSFERASE-ISOMERASE"/>
    <property type="match status" value="1"/>
</dbReference>
<comment type="subunit">
    <text evidence="3 13">Monomer.</text>
</comment>
<dbReference type="HAMAP" id="MF_00113">
    <property type="entry name" value="QueA"/>
    <property type="match status" value="1"/>
</dbReference>
<keyword evidence="14" id="KW-0413">Isomerase</keyword>
<keyword evidence="7 13" id="KW-0671">Queuosine biosynthesis</keyword>
<dbReference type="EC" id="2.4.99.17" evidence="10 13"/>
<gene>
    <name evidence="13" type="primary">queA</name>
    <name evidence="14" type="ORF">CWS72_22190</name>
</gene>
<comment type="subcellular location">
    <subcellularLocation>
        <location evidence="1 13">Cytoplasm</location>
    </subcellularLocation>
</comment>
<keyword evidence="4 13" id="KW-0963">Cytoplasm</keyword>
<organism evidence="14 15">
    <name type="scientific">Telmatospirillum siberiense</name>
    <dbReference type="NCBI Taxonomy" id="382514"/>
    <lineage>
        <taxon>Bacteria</taxon>
        <taxon>Pseudomonadati</taxon>
        <taxon>Pseudomonadota</taxon>
        <taxon>Alphaproteobacteria</taxon>
        <taxon>Rhodospirillales</taxon>
        <taxon>Rhodospirillaceae</taxon>
        <taxon>Telmatospirillum</taxon>
    </lineage>
</organism>
<evidence type="ECO:0000256" key="11">
    <source>
        <dbReference type="ARBA" id="ARBA00069325"/>
    </source>
</evidence>
<dbReference type="OrthoDB" id="9805933at2"/>
<evidence type="ECO:0000256" key="12">
    <source>
        <dbReference type="ARBA" id="ARBA00076160"/>
    </source>
</evidence>
<dbReference type="RefSeq" id="WP_101252841.1">
    <property type="nucleotide sequence ID" value="NZ_PIUM01000034.1"/>
</dbReference>
<accession>A0A2N3PPD5</accession>
<dbReference type="Proteomes" id="UP000233293">
    <property type="component" value="Unassembled WGS sequence"/>
</dbReference>
<dbReference type="GO" id="GO:0008616">
    <property type="term" value="P:tRNA queuosine(34) biosynthetic process"/>
    <property type="evidence" value="ECO:0007669"/>
    <property type="project" value="UniProtKB-UniRule"/>
</dbReference>
<evidence type="ECO:0000256" key="3">
    <source>
        <dbReference type="ARBA" id="ARBA00011245"/>
    </source>
</evidence>
<comment type="function">
    <text evidence="13">Transfers and isomerizes the ribose moiety from AdoMet to the 7-aminomethyl group of 7-deazaguanine (preQ1-tRNA) to give epoxyqueuosine (oQ-tRNA).</text>
</comment>
<keyword evidence="6 13" id="KW-0949">S-adenosyl-L-methionine</keyword>
<dbReference type="GO" id="GO:0051075">
    <property type="term" value="F:S-adenosylmethionine:tRNA ribosyltransferase-isomerase activity"/>
    <property type="evidence" value="ECO:0007669"/>
    <property type="project" value="UniProtKB-EC"/>
</dbReference>
<dbReference type="InterPro" id="IPR042119">
    <property type="entry name" value="QueA_dom2"/>
</dbReference>
<evidence type="ECO:0000256" key="5">
    <source>
        <dbReference type="ARBA" id="ARBA00022679"/>
    </source>
</evidence>
<dbReference type="InterPro" id="IPR036100">
    <property type="entry name" value="QueA_sf"/>
</dbReference>
<name>A0A2N3PPD5_9PROT</name>
<comment type="similarity">
    <text evidence="9 13">Belongs to the QueA family.</text>
</comment>
<evidence type="ECO:0000256" key="9">
    <source>
        <dbReference type="ARBA" id="ARBA00061210"/>
    </source>
</evidence>
<dbReference type="UniPathway" id="UPA00392"/>
<evidence type="ECO:0000256" key="4">
    <source>
        <dbReference type="ARBA" id="ARBA00022490"/>
    </source>
</evidence>
<evidence type="ECO:0000256" key="2">
    <source>
        <dbReference type="ARBA" id="ARBA00004691"/>
    </source>
</evidence>
<comment type="pathway">
    <text evidence="2 13">tRNA modification; tRNA-queuosine biosynthesis.</text>
</comment>
<evidence type="ECO:0000256" key="1">
    <source>
        <dbReference type="ARBA" id="ARBA00004496"/>
    </source>
</evidence>
<dbReference type="Gene3D" id="3.40.1780.10">
    <property type="entry name" value="QueA-like"/>
    <property type="match status" value="1"/>
</dbReference>
<evidence type="ECO:0000256" key="10">
    <source>
        <dbReference type="ARBA" id="ARBA00066503"/>
    </source>
</evidence>
<keyword evidence="15" id="KW-1185">Reference proteome</keyword>
<evidence type="ECO:0000256" key="6">
    <source>
        <dbReference type="ARBA" id="ARBA00022691"/>
    </source>
</evidence>
<comment type="catalytic activity">
    <reaction evidence="8 13">
        <text>7-aminomethyl-7-carbaguanosine(34) in tRNA + S-adenosyl-L-methionine = epoxyqueuosine(34) in tRNA + adenine + L-methionine + 2 H(+)</text>
        <dbReference type="Rhea" id="RHEA:32155"/>
        <dbReference type="Rhea" id="RHEA-COMP:10342"/>
        <dbReference type="Rhea" id="RHEA-COMP:18582"/>
        <dbReference type="ChEBI" id="CHEBI:15378"/>
        <dbReference type="ChEBI" id="CHEBI:16708"/>
        <dbReference type="ChEBI" id="CHEBI:57844"/>
        <dbReference type="ChEBI" id="CHEBI:59789"/>
        <dbReference type="ChEBI" id="CHEBI:82833"/>
        <dbReference type="ChEBI" id="CHEBI:194443"/>
        <dbReference type="EC" id="2.4.99.17"/>
    </reaction>
</comment>
<dbReference type="AlphaFoldDB" id="A0A2N3PPD5"/>
<protein>
    <recommendedName>
        <fullName evidence="11 13">S-adenosylmethionine:tRNA ribosyltransferase-isomerase</fullName>
        <ecNumber evidence="10 13">2.4.99.17</ecNumber>
    </recommendedName>
    <alternativeName>
        <fullName evidence="12 13">Queuosine biosynthesis protein QueA</fullName>
    </alternativeName>
</protein>
<sequence>MKVDDFDFELPREAIADRPARPRDAARLLRVEPDRLADLIVRDLPTLLEPGDLMVFNDTKVIPARLKGRRGTAGISVTLHQPVEGDSWLAFARPAKKLAAGDRLRFAEDFSAEVAEKGEAGEVLLRFDRGGADLMTALALHGEMPLPPYIKRPNGADDRDRDDYQTVYAREPGAVAAPTAGLHFTPDLLAALDRRGIGRETLTLHVGAGTFLPVKVDDTRDHKMHSERGHISAEAAERINRVRQAGGRVVAVGTTALRLLESASSEEGRLSPFDGSTDIFITPGYRFRMVDLLMTNFHLPRSTLFMLVSAFAGLDRMRSAYAHAIQTGYRFYSYGDTSLLTRQETRR</sequence>
<dbReference type="InterPro" id="IPR003699">
    <property type="entry name" value="QueA"/>
</dbReference>
<keyword evidence="5 13" id="KW-0808">Transferase</keyword>
<evidence type="ECO:0000313" key="14">
    <source>
        <dbReference type="EMBL" id="PKU22283.1"/>
    </source>
</evidence>
<dbReference type="PANTHER" id="PTHR30307:SF0">
    <property type="entry name" value="S-ADENOSYLMETHIONINE:TRNA RIBOSYLTRANSFERASE-ISOMERASE"/>
    <property type="match status" value="1"/>
</dbReference>
<evidence type="ECO:0000256" key="7">
    <source>
        <dbReference type="ARBA" id="ARBA00022785"/>
    </source>
</evidence>
<evidence type="ECO:0000256" key="13">
    <source>
        <dbReference type="HAMAP-Rule" id="MF_00113"/>
    </source>
</evidence>
<evidence type="ECO:0000256" key="8">
    <source>
        <dbReference type="ARBA" id="ARBA00052751"/>
    </source>
</evidence>
<evidence type="ECO:0000313" key="15">
    <source>
        <dbReference type="Proteomes" id="UP000233293"/>
    </source>
</evidence>